<evidence type="ECO:0000256" key="9">
    <source>
        <dbReference type="RuleBase" id="RU369094"/>
    </source>
</evidence>
<dbReference type="EMBL" id="LR031571">
    <property type="protein sequence ID" value="VDC74686.1"/>
    <property type="molecule type" value="Genomic_DNA"/>
</dbReference>
<dbReference type="EMBL" id="LS974617">
    <property type="protein sequence ID" value="CAG7887166.1"/>
    <property type="molecule type" value="Genomic_DNA"/>
</dbReference>
<dbReference type="Gramene" id="A01p12420.2_BraZ1">
    <property type="protein sequence ID" value="A01p12420.2_BraZ1.CDS"/>
    <property type="gene ID" value="A01g12420.2_BraZ1"/>
</dbReference>
<dbReference type="PANTHER" id="PTHR31992">
    <property type="entry name" value="DOF ZINC FINGER PROTEIN DOF1.4-RELATED"/>
    <property type="match status" value="1"/>
</dbReference>
<evidence type="ECO:0000256" key="7">
    <source>
        <dbReference type="ARBA" id="ARBA00023242"/>
    </source>
</evidence>
<keyword evidence="7 8" id="KW-0539">Nucleus</keyword>
<dbReference type="PANTHER" id="PTHR31992:SF242">
    <property type="entry name" value="DOF ZINC FINGER PROTEIN"/>
    <property type="match status" value="1"/>
</dbReference>
<keyword evidence="6 9" id="KW-0804">Transcription</keyword>
<keyword evidence="5 8" id="KW-0238">DNA-binding</keyword>
<dbReference type="AlphaFoldDB" id="A0A3P5Z3P0"/>
<keyword evidence="2 8" id="KW-0863">Zinc-finger</keyword>
<proteinExistence type="predicted"/>
<evidence type="ECO:0000313" key="12">
    <source>
        <dbReference type="EMBL" id="VDC74686.1"/>
    </source>
</evidence>
<dbReference type="GO" id="GO:0003677">
    <property type="term" value="F:DNA binding"/>
    <property type="evidence" value="ECO:0007669"/>
    <property type="project" value="UniProtKB-UniRule"/>
</dbReference>
<keyword evidence="4 9" id="KW-0805">Transcription regulation</keyword>
<dbReference type="GO" id="GO:0003700">
    <property type="term" value="F:DNA-binding transcription factor activity"/>
    <property type="evidence" value="ECO:0007669"/>
    <property type="project" value="UniProtKB-UniRule"/>
</dbReference>
<accession>A0A3P5Z3P0</accession>
<evidence type="ECO:0000256" key="3">
    <source>
        <dbReference type="ARBA" id="ARBA00022833"/>
    </source>
</evidence>
<dbReference type="InterPro" id="IPR045174">
    <property type="entry name" value="Dof"/>
</dbReference>
<organism evidence="12">
    <name type="scientific">Brassica campestris</name>
    <name type="common">Field mustard</name>
    <dbReference type="NCBI Taxonomy" id="3711"/>
    <lineage>
        <taxon>Eukaryota</taxon>
        <taxon>Viridiplantae</taxon>
        <taxon>Streptophyta</taxon>
        <taxon>Embryophyta</taxon>
        <taxon>Tracheophyta</taxon>
        <taxon>Spermatophyta</taxon>
        <taxon>Magnoliopsida</taxon>
        <taxon>eudicotyledons</taxon>
        <taxon>Gunneridae</taxon>
        <taxon>Pentapetalae</taxon>
        <taxon>rosids</taxon>
        <taxon>malvids</taxon>
        <taxon>Brassicales</taxon>
        <taxon>Brassicaceae</taxon>
        <taxon>Brassiceae</taxon>
        <taxon>Brassica</taxon>
    </lineage>
</organism>
<dbReference type="GO" id="GO:0005634">
    <property type="term" value="C:nucleus"/>
    <property type="evidence" value="ECO:0007669"/>
    <property type="project" value="UniProtKB-SubCell"/>
</dbReference>
<name>A0A3P5Z3P0_BRACM</name>
<sequence length="123" mass="14398">MENLNVCVKGHTQLNEEIKLPLRVCPRCNSRNTKFCYYNNYSVSQPRYKCKNCHRHWTDGHGRIWGQPNETLTSIRSCDGRAVRNVPIGGSGRKIKRTQRDQPFVEIQQVNHHQPFSHVQKIQ</sequence>
<evidence type="ECO:0000259" key="10">
    <source>
        <dbReference type="PROSITE" id="PS50884"/>
    </source>
</evidence>
<evidence type="ECO:0000256" key="2">
    <source>
        <dbReference type="ARBA" id="ARBA00022771"/>
    </source>
</evidence>
<evidence type="ECO:0000256" key="4">
    <source>
        <dbReference type="ARBA" id="ARBA00023015"/>
    </source>
</evidence>
<dbReference type="Proteomes" id="UP000694005">
    <property type="component" value="Chromosome A01"/>
</dbReference>
<evidence type="ECO:0000256" key="5">
    <source>
        <dbReference type="ARBA" id="ARBA00023125"/>
    </source>
</evidence>
<reference evidence="12" key="1">
    <citation type="submission" date="2018-11" db="EMBL/GenBank/DDBJ databases">
        <authorList>
            <consortium name="Genoscope - CEA"/>
            <person name="William W."/>
        </authorList>
    </citation>
    <scope>NUCLEOTIDE SEQUENCE</scope>
</reference>
<evidence type="ECO:0000313" key="11">
    <source>
        <dbReference type="EMBL" id="CAG7887166.1"/>
    </source>
</evidence>
<keyword evidence="3 9" id="KW-0862">Zinc</keyword>
<comment type="function">
    <text evidence="9">Transcription factor that binds specifically to a 5'-AA[AG]G-3' consensus core sequence.</text>
</comment>
<feature type="domain" description="Dof-type" evidence="10">
    <location>
        <begin position="23"/>
        <end position="77"/>
    </location>
</feature>
<evidence type="ECO:0000256" key="8">
    <source>
        <dbReference type="PROSITE-ProRule" id="PRU00071"/>
    </source>
</evidence>
<dbReference type="PROSITE" id="PS50884">
    <property type="entry name" value="ZF_DOF_2"/>
    <property type="match status" value="1"/>
</dbReference>
<comment type="subcellular location">
    <subcellularLocation>
        <location evidence="8 9">Nucleus</location>
    </subcellularLocation>
</comment>
<gene>
    <name evidence="12" type="ORF">BRAA01T01188Z</name>
    <name evidence="11" type="ORF">BRAPAZ1V2_A01P12420.2</name>
</gene>
<evidence type="ECO:0000256" key="1">
    <source>
        <dbReference type="ARBA" id="ARBA00022723"/>
    </source>
</evidence>
<evidence type="ECO:0000256" key="6">
    <source>
        <dbReference type="ARBA" id="ARBA00023163"/>
    </source>
</evidence>
<dbReference type="GO" id="GO:0008270">
    <property type="term" value="F:zinc ion binding"/>
    <property type="evidence" value="ECO:0007669"/>
    <property type="project" value="UniProtKB-KW"/>
</dbReference>
<dbReference type="InterPro" id="IPR003851">
    <property type="entry name" value="Znf_Dof"/>
</dbReference>
<keyword evidence="1 9" id="KW-0479">Metal-binding</keyword>
<dbReference type="Pfam" id="PF02701">
    <property type="entry name" value="Zn_ribbon_Dof"/>
    <property type="match status" value="1"/>
</dbReference>
<protein>
    <recommendedName>
        <fullName evidence="9">Dof zinc finger protein</fullName>
    </recommendedName>
</protein>